<comment type="similarity">
    <text evidence="2 6">Belongs to the aspartate/ornithine carbamoyltransferase superfamily. OTCase family.</text>
</comment>
<evidence type="ECO:0000256" key="6">
    <source>
        <dbReference type="HAMAP-Rule" id="MF_01109"/>
    </source>
</evidence>
<comment type="subcellular location">
    <subcellularLocation>
        <location evidence="6">Cytoplasm</location>
    </subcellularLocation>
</comment>
<keyword evidence="4 6" id="KW-0808">Transferase</keyword>
<dbReference type="PANTHER" id="PTHR45753:SF3">
    <property type="entry name" value="ORNITHINE TRANSCARBAMYLASE, MITOCHONDRIAL"/>
    <property type="match status" value="1"/>
</dbReference>
<dbReference type="GO" id="GO:0042450">
    <property type="term" value="P:L-arginine biosynthetic process via ornithine"/>
    <property type="evidence" value="ECO:0007669"/>
    <property type="project" value="UniProtKB-UniRule"/>
</dbReference>
<evidence type="ECO:0000313" key="9">
    <source>
        <dbReference type="EMBL" id="OGY17420.1"/>
    </source>
</evidence>
<feature type="binding site" evidence="6">
    <location>
        <position position="79"/>
    </location>
    <ligand>
        <name>carbamoyl phosphate</name>
        <dbReference type="ChEBI" id="CHEBI:58228"/>
    </ligand>
</feature>
<dbReference type="Pfam" id="PF00185">
    <property type="entry name" value="OTCace"/>
    <property type="match status" value="1"/>
</dbReference>
<dbReference type="InterPro" id="IPR006131">
    <property type="entry name" value="Asp_carbamoyltransf_Asp/Orn-bd"/>
</dbReference>
<dbReference type="AlphaFoldDB" id="A0A1G1VPW4"/>
<keyword evidence="6" id="KW-0963">Cytoplasm</keyword>
<dbReference type="InterPro" id="IPR002292">
    <property type="entry name" value="Orn/put_carbamltrans"/>
</dbReference>
<dbReference type="GO" id="GO:0019240">
    <property type="term" value="P:citrulline biosynthetic process"/>
    <property type="evidence" value="ECO:0007669"/>
    <property type="project" value="TreeGrafter"/>
</dbReference>
<dbReference type="NCBIfam" id="NF001986">
    <property type="entry name" value="PRK00779.1"/>
    <property type="match status" value="1"/>
</dbReference>
<protein>
    <recommendedName>
        <fullName evidence="3 6">Ornithine carbamoyltransferase</fullName>
        <shortName evidence="6">OTCase</shortName>
        <ecNumber evidence="3 6">2.1.3.3</ecNumber>
    </recommendedName>
</protein>
<dbReference type="PANTHER" id="PTHR45753">
    <property type="entry name" value="ORNITHINE CARBAMOYLTRANSFERASE, MITOCHONDRIAL"/>
    <property type="match status" value="1"/>
</dbReference>
<dbReference type="InterPro" id="IPR006132">
    <property type="entry name" value="Asp/Orn_carbamoyltranf_P-bd"/>
</dbReference>
<evidence type="ECO:0000259" key="8">
    <source>
        <dbReference type="Pfam" id="PF02729"/>
    </source>
</evidence>
<dbReference type="EMBL" id="MHCH01000026">
    <property type="protein sequence ID" value="OGY17420.1"/>
    <property type="molecule type" value="Genomic_DNA"/>
</dbReference>
<dbReference type="Gene3D" id="3.40.50.1370">
    <property type="entry name" value="Aspartate/ornithine carbamoyltransferase"/>
    <property type="match status" value="2"/>
</dbReference>
<accession>A0A1G1VPW4</accession>
<feature type="domain" description="Aspartate/ornithine carbamoyltransferase carbamoyl-P binding" evidence="8">
    <location>
        <begin position="6"/>
        <end position="143"/>
    </location>
</feature>
<feature type="binding site" evidence="6">
    <location>
        <begin position="52"/>
        <end position="55"/>
    </location>
    <ligand>
        <name>carbamoyl phosphate</name>
        <dbReference type="ChEBI" id="CHEBI:58228"/>
    </ligand>
</feature>
<dbReference type="GO" id="GO:0016597">
    <property type="term" value="F:amino acid binding"/>
    <property type="evidence" value="ECO:0007669"/>
    <property type="project" value="InterPro"/>
</dbReference>
<feature type="binding site" evidence="6">
    <location>
        <position position="215"/>
    </location>
    <ligand>
        <name>L-ornithine</name>
        <dbReference type="ChEBI" id="CHEBI:46911"/>
    </ligand>
</feature>
<dbReference type="InterPro" id="IPR036901">
    <property type="entry name" value="Asp/Orn_carbamoylTrfase_sf"/>
</dbReference>
<dbReference type="GO" id="GO:0004585">
    <property type="term" value="F:ornithine carbamoyltransferase activity"/>
    <property type="evidence" value="ECO:0007669"/>
    <property type="project" value="UniProtKB-UniRule"/>
</dbReference>
<dbReference type="PRINTS" id="PR00102">
    <property type="entry name" value="OTCASE"/>
</dbReference>
<feature type="binding site" evidence="6">
    <location>
        <position position="103"/>
    </location>
    <ligand>
        <name>carbamoyl phosphate</name>
        <dbReference type="ChEBI" id="CHEBI:58228"/>
    </ligand>
</feature>
<evidence type="ECO:0000259" key="7">
    <source>
        <dbReference type="Pfam" id="PF00185"/>
    </source>
</evidence>
<comment type="pathway">
    <text evidence="1">Amino-acid biosynthesis; L-arginine biosynthesis; L-arginine from L-ornithine and carbamoyl phosphate: step 1/3.</text>
</comment>
<proteinExistence type="inferred from homology"/>
<evidence type="ECO:0000256" key="2">
    <source>
        <dbReference type="ARBA" id="ARBA00007805"/>
    </source>
</evidence>
<gene>
    <name evidence="9" type="ORF">A2784_03330</name>
</gene>
<evidence type="ECO:0000313" key="10">
    <source>
        <dbReference type="Proteomes" id="UP000177324"/>
    </source>
</evidence>
<reference evidence="9 10" key="1">
    <citation type="journal article" date="2016" name="Nat. Commun.">
        <title>Thousands of microbial genomes shed light on interconnected biogeochemical processes in an aquifer system.</title>
        <authorList>
            <person name="Anantharaman K."/>
            <person name="Brown C.T."/>
            <person name="Hug L.A."/>
            <person name="Sharon I."/>
            <person name="Castelle C.J."/>
            <person name="Probst A.J."/>
            <person name="Thomas B.C."/>
            <person name="Singh A."/>
            <person name="Wilkins M.J."/>
            <person name="Karaoz U."/>
            <person name="Brodie E.L."/>
            <person name="Williams K.H."/>
            <person name="Hubbard S.S."/>
            <person name="Banfield J.F."/>
        </authorList>
    </citation>
    <scope>NUCLEOTIDE SEQUENCE [LARGE SCALE GENOMIC DNA]</scope>
</reference>
<dbReference type="PROSITE" id="PS00097">
    <property type="entry name" value="CARBAMOYLTRANSFERASE"/>
    <property type="match status" value="1"/>
</dbReference>
<dbReference type="SUPFAM" id="SSF53671">
    <property type="entry name" value="Aspartate/ornithine carbamoyltransferase"/>
    <property type="match status" value="1"/>
</dbReference>
<dbReference type="Proteomes" id="UP000177324">
    <property type="component" value="Unassembled WGS sequence"/>
</dbReference>
<dbReference type="GO" id="GO:0005737">
    <property type="term" value="C:cytoplasm"/>
    <property type="evidence" value="ECO:0007669"/>
    <property type="project" value="UniProtKB-SubCell"/>
</dbReference>
<organism evidence="9 10">
    <name type="scientific">Candidatus Chisholmbacteria bacterium RIFCSPHIGHO2_01_FULL_48_12</name>
    <dbReference type="NCBI Taxonomy" id="1797589"/>
    <lineage>
        <taxon>Bacteria</taxon>
        <taxon>Candidatus Chisholmiibacteriota</taxon>
    </lineage>
</organism>
<sequence>MHKTKRDFISITDINEAELWQILKLAKKLKSGTFKGLTLKGKTLAMIFEKSSTRTRVSFETGMTQLGGHAIFLSPNDTQIGRGEIIADTARTLSRYVDLIMYRAFKNENMRELASSASVPVINALDDVEHPCQILADLMTVWEHFGKLKGLKLAYVGDCENNVTHSLALGCKLTGMEFVAAGPKGYHMNRKIVGDAKQVVYPENAVRGADVVVTDTWVSMGDEAEKEKRIKLFQPYQVNRRLMGLAKKSAVFLHCLPAYRGNEVTPEVIDGPQSLVWDEAENRLHTQKALMVWLFGKKG</sequence>
<dbReference type="InterPro" id="IPR024904">
    <property type="entry name" value="OTCase_ArgI"/>
</dbReference>
<feature type="domain" description="Aspartate/ornithine carbamoyltransferase Asp/Orn-binding" evidence="7">
    <location>
        <begin position="149"/>
        <end position="294"/>
    </location>
</feature>
<comment type="catalytic activity">
    <reaction evidence="5 6">
        <text>carbamoyl phosphate + L-ornithine = L-citrulline + phosphate + H(+)</text>
        <dbReference type="Rhea" id="RHEA:19513"/>
        <dbReference type="ChEBI" id="CHEBI:15378"/>
        <dbReference type="ChEBI" id="CHEBI:43474"/>
        <dbReference type="ChEBI" id="CHEBI:46911"/>
        <dbReference type="ChEBI" id="CHEBI:57743"/>
        <dbReference type="ChEBI" id="CHEBI:58228"/>
        <dbReference type="EC" id="2.1.3.3"/>
    </reaction>
</comment>
<evidence type="ECO:0000256" key="4">
    <source>
        <dbReference type="ARBA" id="ARBA00022679"/>
    </source>
</evidence>
<dbReference type="EC" id="2.1.3.3" evidence="3 6"/>
<name>A0A1G1VPW4_9BACT</name>
<evidence type="ECO:0000256" key="3">
    <source>
        <dbReference type="ARBA" id="ARBA00013007"/>
    </source>
</evidence>
<feature type="binding site" evidence="6">
    <location>
        <begin position="130"/>
        <end position="133"/>
    </location>
    <ligand>
        <name>carbamoyl phosphate</name>
        <dbReference type="ChEBI" id="CHEBI:58228"/>
    </ligand>
</feature>
<feature type="binding site" evidence="6">
    <location>
        <begin position="219"/>
        <end position="220"/>
    </location>
    <ligand>
        <name>L-ornithine</name>
        <dbReference type="ChEBI" id="CHEBI:46911"/>
    </ligand>
</feature>
<feature type="binding site" evidence="6">
    <location>
        <position position="283"/>
    </location>
    <ligand>
        <name>carbamoyl phosphate</name>
        <dbReference type="ChEBI" id="CHEBI:58228"/>
    </ligand>
</feature>
<dbReference type="Pfam" id="PF02729">
    <property type="entry name" value="OTCace_N"/>
    <property type="match status" value="1"/>
</dbReference>
<dbReference type="PRINTS" id="PR00100">
    <property type="entry name" value="AOTCASE"/>
</dbReference>
<feature type="binding site" evidence="6">
    <location>
        <position position="162"/>
    </location>
    <ligand>
        <name>L-ornithine</name>
        <dbReference type="ChEBI" id="CHEBI:46911"/>
    </ligand>
</feature>
<dbReference type="FunFam" id="3.40.50.1370:FF:000008">
    <property type="entry name" value="Ornithine carbamoyltransferase"/>
    <property type="match status" value="1"/>
</dbReference>
<comment type="caution">
    <text evidence="9">The sequence shown here is derived from an EMBL/GenBank/DDBJ whole genome shotgun (WGS) entry which is preliminary data.</text>
</comment>
<evidence type="ECO:0000256" key="5">
    <source>
        <dbReference type="ARBA" id="ARBA00048772"/>
    </source>
</evidence>
<dbReference type="HAMAP" id="MF_01109">
    <property type="entry name" value="OTCase"/>
    <property type="match status" value="1"/>
</dbReference>
<evidence type="ECO:0000256" key="1">
    <source>
        <dbReference type="ARBA" id="ARBA00004975"/>
    </source>
</evidence>
<dbReference type="STRING" id="1797589.A2784_03330"/>
<dbReference type="NCBIfam" id="TIGR00658">
    <property type="entry name" value="orni_carb_tr"/>
    <property type="match status" value="1"/>
</dbReference>
<feature type="binding site" evidence="6">
    <location>
        <begin position="255"/>
        <end position="256"/>
    </location>
    <ligand>
        <name>carbamoyl phosphate</name>
        <dbReference type="ChEBI" id="CHEBI:58228"/>
    </ligand>
</feature>
<dbReference type="InterPro" id="IPR006130">
    <property type="entry name" value="Asp/Orn_carbamoylTrfase"/>
</dbReference>